<organism evidence="4 5">
    <name type="scientific">Cohnella herbarum</name>
    <dbReference type="NCBI Taxonomy" id="2728023"/>
    <lineage>
        <taxon>Bacteria</taxon>
        <taxon>Bacillati</taxon>
        <taxon>Bacillota</taxon>
        <taxon>Bacilli</taxon>
        <taxon>Bacillales</taxon>
        <taxon>Paenibacillaceae</taxon>
        <taxon>Cohnella</taxon>
    </lineage>
</organism>
<dbReference type="InterPro" id="IPR050832">
    <property type="entry name" value="Bact_Acetyltransf"/>
</dbReference>
<dbReference type="PANTHER" id="PTHR43877">
    <property type="entry name" value="AMINOALKYLPHOSPHONATE N-ACETYLTRANSFERASE-RELATED-RELATED"/>
    <property type="match status" value="1"/>
</dbReference>
<evidence type="ECO:0000256" key="1">
    <source>
        <dbReference type="ARBA" id="ARBA00022679"/>
    </source>
</evidence>
<dbReference type="KEGG" id="cheb:HH215_33865"/>
<evidence type="ECO:0000313" key="5">
    <source>
        <dbReference type="Proteomes" id="UP000502248"/>
    </source>
</evidence>
<dbReference type="PROSITE" id="PS51186">
    <property type="entry name" value="GNAT"/>
    <property type="match status" value="1"/>
</dbReference>
<dbReference type="GO" id="GO:0016747">
    <property type="term" value="F:acyltransferase activity, transferring groups other than amino-acyl groups"/>
    <property type="evidence" value="ECO:0007669"/>
    <property type="project" value="InterPro"/>
</dbReference>
<evidence type="ECO:0000259" key="3">
    <source>
        <dbReference type="PROSITE" id="PS51186"/>
    </source>
</evidence>
<evidence type="ECO:0000256" key="2">
    <source>
        <dbReference type="ARBA" id="ARBA00023315"/>
    </source>
</evidence>
<sequence length="177" mass="20052">MPEVKVVVRHAEERDRNAIKDVLQASYQQYELTLSKERWEQYKANILESVDSSTTKARLVAELDGEIVGSVFLYESAETAYGAPQLEIHNPILRLLGVSPKARGLGVATELIRSSARLSLEWGAETIHLHTSDVMDSAVRLYERLGFERAYDKEFNNGEVLVKSYRLQLKESELLQA</sequence>
<gene>
    <name evidence="4" type="ORF">HH215_33865</name>
</gene>
<dbReference type="CDD" id="cd04301">
    <property type="entry name" value="NAT_SF"/>
    <property type="match status" value="1"/>
</dbReference>
<dbReference type="Gene3D" id="3.40.630.30">
    <property type="match status" value="1"/>
</dbReference>
<dbReference type="AlphaFoldDB" id="A0A7Z2VRB3"/>
<keyword evidence="1 4" id="KW-0808">Transferase</keyword>
<keyword evidence="2" id="KW-0012">Acyltransferase</keyword>
<keyword evidence="5" id="KW-1185">Reference proteome</keyword>
<protein>
    <submittedName>
        <fullName evidence="4">GNAT family N-acetyltransferase</fullName>
    </submittedName>
</protein>
<accession>A0A7Z2VRB3</accession>
<dbReference type="RefSeq" id="WP_169283927.1">
    <property type="nucleotide sequence ID" value="NZ_CP051680.1"/>
</dbReference>
<name>A0A7Z2VRB3_9BACL</name>
<reference evidence="4 5" key="1">
    <citation type="submission" date="2020-04" db="EMBL/GenBank/DDBJ databases">
        <title>Genome sequencing of novel species.</title>
        <authorList>
            <person name="Heo J."/>
            <person name="Kim S.-J."/>
            <person name="Kim J.-S."/>
            <person name="Hong S.-B."/>
            <person name="Kwon S.-W."/>
        </authorList>
    </citation>
    <scope>NUCLEOTIDE SEQUENCE [LARGE SCALE GENOMIC DNA]</scope>
    <source>
        <strain evidence="4 5">MFER-1</strain>
    </source>
</reference>
<dbReference type="Pfam" id="PF00583">
    <property type="entry name" value="Acetyltransf_1"/>
    <property type="match status" value="1"/>
</dbReference>
<proteinExistence type="predicted"/>
<feature type="domain" description="N-acetyltransferase" evidence="3">
    <location>
        <begin position="6"/>
        <end position="168"/>
    </location>
</feature>
<dbReference type="Proteomes" id="UP000502248">
    <property type="component" value="Chromosome"/>
</dbReference>
<dbReference type="SUPFAM" id="SSF55729">
    <property type="entry name" value="Acyl-CoA N-acyltransferases (Nat)"/>
    <property type="match status" value="1"/>
</dbReference>
<dbReference type="PANTHER" id="PTHR43877:SF2">
    <property type="entry name" value="AMINOALKYLPHOSPHONATE N-ACETYLTRANSFERASE-RELATED"/>
    <property type="match status" value="1"/>
</dbReference>
<dbReference type="InterPro" id="IPR000182">
    <property type="entry name" value="GNAT_dom"/>
</dbReference>
<dbReference type="InterPro" id="IPR016181">
    <property type="entry name" value="Acyl_CoA_acyltransferase"/>
</dbReference>
<dbReference type="EMBL" id="CP051680">
    <property type="protein sequence ID" value="QJD87685.1"/>
    <property type="molecule type" value="Genomic_DNA"/>
</dbReference>
<evidence type="ECO:0000313" key="4">
    <source>
        <dbReference type="EMBL" id="QJD87685.1"/>
    </source>
</evidence>